<name>A0AAV0TKT0_HYABA</name>
<evidence type="ECO:0000313" key="6">
    <source>
        <dbReference type="EMBL" id="CAI5723229.1"/>
    </source>
</evidence>
<dbReference type="Proteomes" id="UP001162031">
    <property type="component" value="Unassembled WGS sequence"/>
</dbReference>
<keyword evidence="7" id="KW-1185">Reference proteome</keyword>
<feature type="region of interest" description="Disordered" evidence="5">
    <location>
        <begin position="86"/>
        <end position="109"/>
    </location>
</feature>
<proteinExistence type="inferred from homology"/>
<dbReference type="EMBL" id="CANTFL010000471">
    <property type="protein sequence ID" value="CAI5723229.1"/>
    <property type="molecule type" value="Genomic_DNA"/>
</dbReference>
<evidence type="ECO:0000256" key="3">
    <source>
        <dbReference type="ARBA" id="ARBA00022525"/>
    </source>
</evidence>
<evidence type="ECO:0000256" key="4">
    <source>
        <dbReference type="ARBA" id="ARBA00023026"/>
    </source>
</evidence>
<protein>
    <recommendedName>
        <fullName evidence="8">Nep1-like protein</fullName>
    </recommendedName>
</protein>
<reference evidence="6" key="1">
    <citation type="submission" date="2022-12" db="EMBL/GenBank/DDBJ databases">
        <authorList>
            <person name="Webb A."/>
        </authorList>
    </citation>
    <scope>NUCLEOTIDE SEQUENCE</scope>
    <source>
        <strain evidence="6">Hp1</strain>
    </source>
</reference>
<evidence type="ECO:0000256" key="1">
    <source>
        <dbReference type="ARBA" id="ARBA00004613"/>
    </source>
</evidence>
<organism evidence="6 7">
    <name type="scientific">Hyaloperonospora brassicae</name>
    <name type="common">Brassica downy mildew</name>
    <name type="synonym">Peronospora brassicae</name>
    <dbReference type="NCBI Taxonomy" id="162125"/>
    <lineage>
        <taxon>Eukaryota</taxon>
        <taxon>Sar</taxon>
        <taxon>Stramenopiles</taxon>
        <taxon>Oomycota</taxon>
        <taxon>Peronosporomycetes</taxon>
        <taxon>Peronosporales</taxon>
        <taxon>Peronosporaceae</taxon>
        <taxon>Hyaloperonospora</taxon>
    </lineage>
</organism>
<dbReference type="AlphaFoldDB" id="A0AAV0TKT0"/>
<dbReference type="GO" id="GO:0005576">
    <property type="term" value="C:extracellular region"/>
    <property type="evidence" value="ECO:0007669"/>
    <property type="project" value="UniProtKB-SubCell"/>
</dbReference>
<gene>
    <name evidence="6" type="ORF">HBR001_LOCUS3066</name>
</gene>
<dbReference type="PANTHER" id="PTHR33657:SF8">
    <property type="entry name" value="DOMAIN PROTEIN, PUTATIVE (AFU_ORTHOLOGUE AFUA_5G00600)-RELATED"/>
    <property type="match status" value="1"/>
</dbReference>
<sequence>MKLDALIIAAVVAGFPAHAKEAYAQGGDTQQHEQEPLDGEWQPTVIGHEDVEPYPESEPNTVTERAGVMFKPRLVVNTGCQPYPAVNDAGETSGGLKPSGEPDSGCQGSKHGSQVYGRAIWVDDIWAIMYAWYFAKDSPISLMGHRHDWENIVLFIDNPAGRNPKILGCSTSWHSGYIKYAPCPEDFIDGSSVMIKYEHSFPLNHALNITEDAGEYQDLVMWHQLSDCARLALNKTDFGEANTPMNDQNFKAKITAAWPFETKDDEA</sequence>
<evidence type="ECO:0000256" key="5">
    <source>
        <dbReference type="SAM" id="MobiDB-lite"/>
    </source>
</evidence>
<comment type="similarity">
    <text evidence="2">Belongs to the Necrosis inducing protein (NPP1) family.</text>
</comment>
<dbReference type="Pfam" id="PF05630">
    <property type="entry name" value="NPP1"/>
    <property type="match status" value="1"/>
</dbReference>
<comment type="caution">
    <text evidence="6">The sequence shown here is derived from an EMBL/GenBank/DDBJ whole genome shotgun (WGS) entry which is preliminary data.</text>
</comment>
<keyword evidence="4" id="KW-0843">Virulence</keyword>
<evidence type="ECO:0000313" key="7">
    <source>
        <dbReference type="Proteomes" id="UP001162031"/>
    </source>
</evidence>
<keyword evidence="3" id="KW-0964">Secreted</keyword>
<accession>A0AAV0TKT0</accession>
<dbReference type="PANTHER" id="PTHR33657">
    <property type="entry name" value="DOMAIN PROTEIN, PUTATIVE (AFU_ORTHOLOGUE AFUA_5G00600)-RELATED"/>
    <property type="match status" value="1"/>
</dbReference>
<evidence type="ECO:0000256" key="2">
    <source>
        <dbReference type="ARBA" id="ARBA00009520"/>
    </source>
</evidence>
<comment type="subcellular location">
    <subcellularLocation>
        <location evidence="1">Secreted</location>
    </subcellularLocation>
</comment>
<evidence type="ECO:0008006" key="8">
    <source>
        <dbReference type="Google" id="ProtNLM"/>
    </source>
</evidence>
<dbReference type="InterPro" id="IPR008701">
    <property type="entry name" value="NPP1"/>
</dbReference>